<name>A0A7C8IAZ9_9PLEO</name>
<keyword evidence="1" id="KW-0863">Zinc-finger</keyword>
<dbReference type="EMBL" id="JAADJZ010000005">
    <property type="protein sequence ID" value="KAF2875069.1"/>
    <property type="molecule type" value="Genomic_DNA"/>
</dbReference>
<sequence length="476" mass="53562">MGTLTGDVPRLDAHCPHKLATSCQLTATHNCCACADVRAHAATYSVYIDGVGFVRRGTRWQSYCWFCKEFWNNRLAATDPPLEAAQTQIPLIPDQTDFLERWFEFHQGYRIVRHADGTESHRTAVIGEPLSDVSPGFLPRTLDQLRTRTPNNASRPENRFRRRRLESEAETSEPPQQSIEDVLDRLLAEASEEEMEGTGVQEALPLDRQEIRPRRFRDRLDRVTRLFGTREDIQREDYESPVASMYNRAMDRYRRAEQQRAAEDTPAAPPRPLTIQEIQDRRRALEMQLDEQLEYQRILDDIAESRDDSAARIARLSVSFSVGAFSGLASPTTTAPPSTSISTTSPLASVFVEPTGPGSLLPTLGELEHLRVLTEATSAARLARHNPPPPGPSMTLDNQPSRPDPVSDEEMTRKLECRICYSQLADIAVLPCGHMVMCQWCADAVIPMKHALAPLRPTSCPMCRKSVKQRVKIHIG</sequence>
<keyword evidence="1" id="KW-0862">Zinc</keyword>
<evidence type="ECO:0000313" key="5">
    <source>
        <dbReference type="Proteomes" id="UP000481861"/>
    </source>
</evidence>
<accession>A0A7C8IAZ9</accession>
<dbReference type="GO" id="GO:0061630">
    <property type="term" value="F:ubiquitin protein ligase activity"/>
    <property type="evidence" value="ECO:0007669"/>
    <property type="project" value="TreeGrafter"/>
</dbReference>
<dbReference type="InterPro" id="IPR001841">
    <property type="entry name" value="Znf_RING"/>
</dbReference>
<feature type="region of interest" description="Disordered" evidence="2">
    <location>
        <begin position="381"/>
        <end position="409"/>
    </location>
</feature>
<dbReference type="PANTHER" id="PTHR22696:SF1">
    <property type="entry name" value="E3 UBIQUITIN-PROTEIN LIGASE RNF26"/>
    <property type="match status" value="1"/>
</dbReference>
<dbReference type="AlphaFoldDB" id="A0A7C8IAZ9"/>
<keyword evidence="5" id="KW-1185">Reference proteome</keyword>
<dbReference type="GO" id="GO:0016567">
    <property type="term" value="P:protein ubiquitination"/>
    <property type="evidence" value="ECO:0007669"/>
    <property type="project" value="TreeGrafter"/>
</dbReference>
<dbReference type="Proteomes" id="UP000481861">
    <property type="component" value="Unassembled WGS sequence"/>
</dbReference>
<feature type="region of interest" description="Disordered" evidence="2">
    <location>
        <begin position="146"/>
        <end position="179"/>
    </location>
</feature>
<comment type="caution">
    <text evidence="4">The sequence shown here is derived from an EMBL/GenBank/DDBJ whole genome shotgun (WGS) entry which is preliminary data.</text>
</comment>
<dbReference type="Pfam" id="PF13920">
    <property type="entry name" value="zf-C3HC4_3"/>
    <property type="match status" value="1"/>
</dbReference>
<dbReference type="PROSITE" id="PS50089">
    <property type="entry name" value="ZF_RING_2"/>
    <property type="match status" value="1"/>
</dbReference>
<organism evidence="4 5">
    <name type="scientific">Massariosphaeria phaeospora</name>
    <dbReference type="NCBI Taxonomy" id="100035"/>
    <lineage>
        <taxon>Eukaryota</taxon>
        <taxon>Fungi</taxon>
        <taxon>Dikarya</taxon>
        <taxon>Ascomycota</taxon>
        <taxon>Pezizomycotina</taxon>
        <taxon>Dothideomycetes</taxon>
        <taxon>Pleosporomycetidae</taxon>
        <taxon>Pleosporales</taxon>
        <taxon>Pleosporales incertae sedis</taxon>
        <taxon>Massariosphaeria</taxon>
    </lineage>
</organism>
<evidence type="ECO:0000256" key="1">
    <source>
        <dbReference type="PROSITE-ProRule" id="PRU00175"/>
    </source>
</evidence>
<dbReference type="GO" id="GO:0006511">
    <property type="term" value="P:ubiquitin-dependent protein catabolic process"/>
    <property type="evidence" value="ECO:0007669"/>
    <property type="project" value="TreeGrafter"/>
</dbReference>
<gene>
    <name evidence="4" type="ORF">BDV95DRAFT_591810</name>
</gene>
<feature type="domain" description="RING-type" evidence="3">
    <location>
        <begin position="417"/>
        <end position="464"/>
    </location>
</feature>
<dbReference type="OrthoDB" id="1711136at2759"/>
<feature type="region of interest" description="Disordered" evidence="2">
    <location>
        <begin position="255"/>
        <end position="274"/>
    </location>
</feature>
<dbReference type="PANTHER" id="PTHR22696">
    <property type="entry name" value="E3 UBIQUITIN-PROTEIN LIGASE RNF26"/>
    <property type="match status" value="1"/>
</dbReference>
<dbReference type="SMART" id="SM00184">
    <property type="entry name" value="RING"/>
    <property type="match status" value="1"/>
</dbReference>
<evidence type="ECO:0000259" key="3">
    <source>
        <dbReference type="PROSITE" id="PS50089"/>
    </source>
</evidence>
<dbReference type="GO" id="GO:0008270">
    <property type="term" value="F:zinc ion binding"/>
    <property type="evidence" value="ECO:0007669"/>
    <property type="project" value="UniProtKB-KW"/>
</dbReference>
<reference evidence="4 5" key="1">
    <citation type="submission" date="2020-01" db="EMBL/GenBank/DDBJ databases">
        <authorList>
            <consortium name="DOE Joint Genome Institute"/>
            <person name="Haridas S."/>
            <person name="Albert R."/>
            <person name="Binder M."/>
            <person name="Bloem J."/>
            <person name="Labutti K."/>
            <person name="Salamov A."/>
            <person name="Andreopoulos B."/>
            <person name="Baker S.E."/>
            <person name="Barry K."/>
            <person name="Bills G."/>
            <person name="Bluhm B.H."/>
            <person name="Cannon C."/>
            <person name="Castanera R."/>
            <person name="Culley D.E."/>
            <person name="Daum C."/>
            <person name="Ezra D."/>
            <person name="Gonzalez J.B."/>
            <person name="Henrissat B."/>
            <person name="Kuo A."/>
            <person name="Liang C."/>
            <person name="Lipzen A."/>
            <person name="Lutzoni F."/>
            <person name="Magnuson J."/>
            <person name="Mondo S."/>
            <person name="Nolan M."/>
            <person name="Ohm R."/>
            <person name="Pangilinan J."/>
            <person name="Park H.-J.H."/>
            <person name="Ramirez L."/>
            <person name="Alfaro M."/>
            <person name="Sun H."/>
            <person name="Tritt A."/>
            <person name="Yoshinaga Y."/>
            <person name="Zwiers L.-H.L."/>
            <person name="Turgeon B.G."/>
            <person name="Goodwin S.B."/>
            <person name="Spatafora J.W."/>
            <person name="Crous P.W."/>
            <person name="Grigoriev I.V."/>
        </authorList>
    </citation>
    <scope>NUCLEOTIDE SEQUENCE [LARGE SCALE GENOMIC DNA]</scope>
    <source>
        <strain evidence="4 5">CBS 611.86</strain>
    </source>
</reference>
<dbReference type="Gene3D" id="3.30.40.10">
    <property type="entry name" value="Zinc/RING finger domain, C3HC4 (zinc finger)"/>
    <property type="match status" value="1"/>
</dbReference>
<keyword evidence="1" id="KW-0479">Metal-binding</keyword>
<evidence type="ECO:0000256" key="2">
    <source>
        <dbReference type="SAM" id="MobiDB-lite"/>
    </source>
</evidence>
<evidence type="ECO:0000313" key="4">
    <source>
        <dbReference type="EMBL" id="KAF2875069.1"/>
    </source>
</evidence>
<dbReference type="InterPro" id="IPR013083">
    <property type="entry name" value="Znf_RING/FYVE/PHD"/>
</dbReference>
<dbReference type="SUPFAM" id="SSF57850">
    <property type="entry name" value="RING/U-box"/>
    <property type="match status" value="1"/>
</dbReference>
<proteinExistence type="predicted"/>
<protein>
    <recommendedName>
        <fullName evidence="3">RING-type domain-containing protein</fullName>
    </recommendedName>
</protein>